<evidence type="ECO:0000313" key="1">
    <source>
        <dbReference type="Proteomes" id="UP000515152"/>
    </source>
</evidence>
<dbReference type="OrthoDB" id="8870419at2759"/>
<dbReference type="KEGG" id="char:116222102"/>
<evidence type="ECO:0000313" key="2">
    <source>
        <dbReference type="RefSeq" id="XP_031430733.1"/>
    </source>
</evidence>
<organism evidence="1 2">
    <name type="scientific">Clupea harengus</name>
    <name type="common">Atlantic herring</name>
    <dbReference type="NCBI Taxonomy" id="7950"/>
    <lineage>
        <taxon>Eukaryota</taxon>
        <taxon>Metazoa</taxon>
        <taxon>Chordata</taxon>
        <taxon>Craniata</taxon>
        <taxon>Vertebrata</taxon>
        <taxon>Euteleostomi</taxon>
        <taxon>Actinopterygii</taxon>
        <taxon>Neopterygii</taxon>
        <taxon>Teleostei</taxon>
        <taxon>Clupei</taxon>
        <taxon>Clupeiformes</taxon>
        <taxon>Clupeoidei</taxon>
        <taxon>Clupeidae</taxon>
        <taxon>Clupea</taxon>
    </lineage>
</organism>
<proteinExistence type="predicted"/>
<keyword evidence="1" id="KW-1185">Reference proteome</keyword>
<dbReference type="AlphaFoldDB" id="A0A6P8FVK2"/>
<reference evidence="2" key="1">
    <citation type="submission" date="2025-08" db="UniProtKB">
        <authorList>
            <consortium name="RefSeq"/>
        </authorList>
    </citation>
    <scope>IDENTIFICATION</scope>
</reference>
<dbReference type="GeneID" id="116222102"/>
<dbReference type="RefSeq" id="XP_031430733.1">
    <property type="nucleotide sequence ID" value="XM_031574873.2"/>
</dbReference>
<dbReference type="Proteomes" id="UP000515152">
    <property type="component" value="Chromosome 10"/>
</dbReference>
<protein>
    <submittedName>
        <fullName evidence="2">Uncharacterized protein LOC116222102</fullName>
    </submittedName>
</protein>
<gene>
    <name evidence="2" type="primary">LOC116222102</name>
</gene>
<accession>A0A6P8FVK2</accession>
<sequence>MGSSWFKAIESAFEAIGSALEQVGEQIQLIITECTNTSYPEAVGFAYRGILEAPASPLFEKYLSVNSSQHLDYHYASVRDSLTPEQVVGFDQSLQATLGGSGAVVFGGVGVVALALAVLFDVVAAQMKGQTPLPDPMRQIFHGEGEALSKMRAAMSDCLDRLPRSGNDKKKMELETNRCLLQVRSTLHNYTLEVLDQAQATGQYVNGTERNHLLNAYLVYAHLVIHYTRFESTEKFKSLTATDEETGKMLLLYAFTPNVTYAMQNWENKLFNKTINCVQPSVVEFIGLLNKGQSTYATTLRDRNMLDEQRQDFVISN</sequence>
<name>A0A6P8FVK2_CLUHA</name>